<organism evidence="1 2">
    <name type="scientific">Mesorhizobium tamadayense</name>
    <dbReference type="NCBI Taxonomy" id="425306"/>
    <lineage>
        <taxon>Bacteria</taxon>
        <taxon>Pseudomonadati</taxon>
        <taxon>Pseudomonadota</taxon>
        <taxon>Alphaproteobacteria</taxon>
        <taxon>Hyphomicrobiales</taxon>
        <taxon>Phyllobacteriaceae</taxon>
        <taxon>Mesorhizobium</taxon>
    </lineage>
</organism>
<evidence type="ECO:0000313" key="1">
    <source>
        <dbReference type="EMBL" id="RRH92817.1"/>
    </source>
</evidence>
<dbReference type="AlphaFoldDB" id="A0A3P3F2Y8"/>
<gene>
    <name evidence="1" type="ORF">EH240_30895</name>
</gene>
<protein>
    <submittedName>
        <fullName evidence="1">Uncharacterized protein</fullName>
    </submittedName>
</protein>
<comment type="caution">
    <text evidence="1">The sequence shown here is derived from an EMBL/GenBank/DDBJ whole genome shotgun (WGS) entry which is preliminary data.</text>
</comment>
<evidence type="ECO:0000313" key="2">
    <source>
        <dbReference type="Proteomes" id="UP000273786"/>
    </source>
</evidence>
<dbReference type="OrthoDB" id="2065409at2"/>
<accession>A0A3P3F2Y8</accession>
<keyword evidence="2" id="KW-1185">Reference proteome</keyword>
<reference evidence="1 2" key="1">
    <citation type="submission" date="2018-11" db="EMBL/GenBank/DDBJ databases">
        <title>the genome of Mesorhizobium tamadayense DSM 28320.</title>
        <authorList>
            <person name="Gao J."/>
        </authorList>
    </citation>
    <scope>NUCLEOTIDE SEQUENCE [LARGE SCALE GENOMIC DNA]</scope>
    <source>
        <strain evidence="1 2">DSM 28320</strain>
    </source>
</reference>
<dbReference type="Proteomes" id="UP000273786">
    <property type="component" value="Unassembled WGS sequence"/>
</dbReference>
<dbReference type="EMBL" id="RQXT01000057">
    <property type="protein sequence ID" value="RRH92817.1"/>
    <property type="molecule type" value="Genomic_DNA"/>
</dbReference>
<proteinExistence type="predicted"/>
<sequence length="87" mass="9434">MPKFVRSYRCETQEIVFDAQGRAAVETVFVGKDRQYNRRCLQPTACAGIGLGEGPGRDAEPSEFTIGPAILVASPLPVLTFRNPAPP</sequence>
<name>A0A3P3F2Y8_9HYPH</name>